<evidence type="ECO:0000256" key="1">
    <source>
        <dbReference type="SAM" id="MobiDB-lite"/>
    </source>
</evidence>
<name>A0AAD2Q1E8_9AGAR</name>
<organism evidence="2 3">
    <name type="scientific">Mycena citricolor</name>
    <dbReference type="NCBI Taxonomy" id="2018698"/>
    <lineage>
        <taxon>Eukaryota</taxon>
        <taxon>Fungi</taxon>
        <taxon>Dikarya</taxon>
        <taxon>Basidiomycota</taxon>
        <taxon>Agaricomycotina</taxon>
        <taxon>Agaricomycetes</taxon>
        <taxon>Agaricomycetidae</taxon>
        <taxon>Agaricales</taxon>
        <taxon>Marasmiineae</taxon>
        <taxon>Mycenaceae</taxon>
        <taxon>Mycena</taxon>
    </lineage>
</organism>
<feature type="region of interest" description="Disordered" evidence="1">
    <location>
        <begin position="244"/>
        <end position="270"/>
    </location>
</feature>
<protein>
    <submittedName>
        <fullName evidence="2">Uncharacterized protein</fullName>
    </submittedName>
</protein>
<feature type="region of interest" description="Disordered" evidence="1">
    <location>
        <begin position="658"/>
        <end position="677"/>
    </location>
</feature>
<feature type="region of interest" description="Disordered" evidence="1">
    <location>
        <begin position="97"/>
        <end position="133"/>
    </location>
</feature>
<feature type="compositionally biased region" description="Basic residues" evidence="1">
    <location>
        <begin position="666"/>
        <end position="677"/>
    </location>
</feature>
<reference evidence="2" key="1">
    <citation type="submission" date="2023-11" db="EMBL/GenBank/DDBJ databases">
        <authorList>
            <person name="De Vega J J."/>
            <person name="De Vega J J."/>
        </authorList>
    </citation>
    <scope>NUCLEOTIDE SEQUENCE</scope>
</reference>
<evidence type="ECO:0000313" key="2">
    <source>
        <dbReference type="EMBL" id="CAK5265433.1"/>
    </source>
</evidence>
<feature type="compositionally biased region" description="Acidic residues" evidence="1">
    <location>
        <begin position="244"/>
        <end position="266"/>
    </location>
</feature>
<comment type="caution">
    <text evidence="2">The sequence shown here is derived from an EMBL/GenBank/DDBJ whole genome shotgun (WGS) entry which is preliminary data.</text>
</comment>
<proteinExistence type="predicted"/>
<feature type="region of interest" description="Disordered" evidence="1">
    <location>
        <begin position="150"/>
        <end position="174"/>
    </location>
</feature>
<feature type="region of interest" description="Disordered" evidence="1">
    <location>
        <begin position="447"/>
        <end position="492"/>
    </location>
</feature>
<gene>
    <name evidence="2" type="ORF">MYCIT1_LOCUS6408</name>
</gene>
<keyword evidence="3" id="KW-1185">Reference proteome</keyword>
<dbReference type="AlphaFoldDB" id="A0AAD2Q1E8"/>
<dbReference type="Proteomes" id="UP001295794">
    <property type="component" value="Unassembled WGS sequence"/>
</dbReference>
<dbReference type="EMBL" id="CAVNYO010000089">
    <property type="protein sequence ID" value="CAK5265433.1"/>
    <property type="molecule type" value="Genomic_DNA"/>
</dbReference>
<accession>A0AAD2Q1E8</accession>
<evidence type="ECO:0000313" key="3">
    <source>
        <dbReference type="Proteomes" id="UP001295794"/>
    </source>
</evidence>
<sequence>MDSNAPLMTHTDLWEAYNQAKASQQVADACLAECVAALDEFNLRRKPRAGSATEKSFLAEQVAKTVAKTNAEEVCSAAKQAVELLASAFLPNLPAPPPLPSAPGTPLDFSSGAVQSPALVQPTPHSSDRQEDGWYDANFKGVMENLNRAAVNDPKGDSDGDQPMLDGPSPRSNAASLLDEENLLIENYSADATQTPSLSAEAEARRRVIEAEISEAKRLLSAHAKLDLGPKRAKEDYWYLQDESDDEMDIDGDQDLAAEDGDDDEPEKQTNENLTAKLKRVADNQKFLDELHRSIVTFVKKAQRFLDNSQIETTELGEQLQQKISEVQSVLEDITNAQLELAAIVKALENKPKPKKVPKADSNVLWYYSFKPEARFLTYYFKKSPAHWRRKTTESARSEMKRYLGNELEEIQPRFRRLMRMICLFIPESATTSERLALHVLEAKPIPKSDDTTKKPRTKSKKVVKADTPPQCHSCQAHRDKRGTKDANAVDGDGSLRTHRIVGVPYPADPMRDVHNSAYMTCGCSKEDALLAFYWWKVLKIGSTGLSVPFEFLEPMDDTLSTRTRTLFTQYFADMSLLRVADLYLAKGDGSVGSNAYFIRLHKLQLQRLADKTNTLQLAENNGVVEGLKEIVVASRPAGEKLKSGEEEWVMVRRKIGEEPDEERRVSKRKKPVSRIN</sequence>